<dbReference type="RefSeq" id="WP_184818033.1">
    <property type="nucleotide sequence ID" value="NZ_BMTK01000013.1"/>
</dbReference>
<evidence type="ECO:0000313" key="2">
    <source>
        <dbReference type="Proteomes" id="UP000579523"/>
    </source>
</evidence>
<dbReference type="AlphaFoldDB" id="A0A7W7PQT8"/>
<name>A0A7W7PQT8_9ACTN</name>
<dbReference type="Proteomes" id="UP000579523">
    <property type="component" value="Unassembled WGS sequence"/>
</dbReference>
<organism evidence="1 2">
    <name type="scientific">Streptomyces griseomycini</name>
    <dbReference type="NCBI Taxonomy" id="66895"/>
    <lineage>
        <taxon>Bacteria</taxon>
        <taxon>Bacillati</taxon>
        <taxon>Actinomycetota</taxon>
        <taxon>Actinomycetes</taxon>
        <taxon>Kitasatosporales</taxon>
        <taxon>Streptomycetaceae</taxon>
        <taxon>Streptomyces</taxon>
    </lineage>
</organism>
<gene>
    <name evidence="1" type="ORF">FHS37_001257</name>
</gene>
<protein>
    <submittedName>
        <fullName evidence="1">Uncharacterized protein</fullName>
    </submittedName>
</protein>
<evidence type="ECO:0000313" key="1">
    <source>
        <dbReference type="EMBL" id="MBB4897230.1"/>
    </source>
</evidence>
<accession>A0A7W7PQT8</accession>
<dbReference type="EMBL" id="JACHJI010000002">
    <property type="protein sequence ID" value="MBB4897230.1"/>
    <property type="molecule type" value="Genomic_DNA"/>
</dbReference>
<sequence>MNRHDAPCEEPAEHLRFAAHLNEPRQVADLDEAAPVGSVLTDRDQAMARSAVLRHLDRRAGALHLGPASDRWAESMAQATAGDPFLAARLREWTLLRAIALRRSWDRDAPLASSGWLQREAAAASDAEAVELLAEHGRTRRTRTTARARLEHGQPH</sequence>
<comment type="caution">
    <text evidence="1">The sequence shown here is derived from an EMBL/GenBank/DDBJ whole genome shotgun (WGS) entry which is preliminary data.</text>
</comment>
<proteinExistence type="predicted"/>
<reference evidence="1 2" key="1">
    <citation type="submission" date="2020-08" db="EMBL/GenBank/DDBJ databases">
        <title>Genomic Encyclopedia of Type Strains, Phase III (KMG-III): the genomes of soil and plant-associated and newly described type strains.</title>
        <authorList>
            <person name="Whitman W."/>
        </authorList>
    </citation>
    <scope>NUCLEOTIDE SEQUENCE [LARGE SCALE GENOMIC DNA]</scope>
    <source>
        <strain evidence="1 2">CECT 3273</strain>
    </source>
</reference>
<keyword evidence="2" id="KW-1185">Reference proteome</keyword>